<name>A0AAN8MQU0_9PEZI</name>
<organism evidence="3 4">
    <name type="scientific">Orbilia javanica</name>
    <dbReference type="NCBI Taxonomy" id="47235"/>
    <lineage>
        <taxon>Eukaryota</taxon>
        <taxon>Fungi</taxon>
        <taxon>Dikarya</taxon>
        <taxon>Ascomycota</taxon>
        <taxon>Pezizomycotina</taxon>
        <taxon>Orbiliomycetes</taxon>
        <taxon>Orbiliales</taxon>
        <taxon>Orbiliaceae</taxon>
        <taxon>Orbilia</taxon>
    </lineage>
</organism>
<dbReference type="EMBL" id="JAVHNR010000006">
    <property type="protein sequence ID" value="KAK6339313.1"/>
    <property type="molecule type" value="Genomic_DNA"/>
</dbReference>
<evidence type="ECO:0000259" key="2">
    <source>
        <dbReference type="PROSITE" id="PS50181"/>
    </source>
</evidence>
<feature type="compositionally biased region" description="Basic and acidic residues" evidence="1">
    <location>
        <begin position="130"/>
        <end position="139"/>
    </location>
</feature>
<reference evidence="3 4" key="1">
    <citation type="submission" date="2019-10" db="EMBL/GenBank/DDBJ databases">
        <authorList>
            <person name="Palmer J.M."/>
        </authorList>
    </citation>
    <scope>NUCLEOTIDE SEQUENCE [LARGE SCALE GENOMIC DNA]</scope>
    <source>
        <strain evidence="3 4">TWF718</strain>
    </source>
</reference>
<protein>
    <recommendedName>
        <fullName evidence="2">F-box domain-containing protein</fullName>
    </recommendedName>
</protein>
<dbReference type="InterPro" id="IPR001810">
    <property type="entry name" value="F-box_dom"/>
</dbReference>
<dbReference type="Proteomes" id="UP001313282">
    <property type="component" value="Unassembled WGS sequence"/>
</dbReference>
<dbReference type="AlphaFoldDB" id="A0AAN8MQU0"/>
<feature type="domain" description="F-box" evidence="2">
    <location>
        <begin position="2"/>
        <end position="53"/>
    </location>
</feature>
<dbReference type="InterPro" id="IPR036047">
    <property type="entry name" value="F-box-like_dom_sf"/>
</dbReference>
<keyword evidence="4" id="KW-1185">Reference proteome</keyword>
<comment type="caution">
    <text evidence="3">The sequence shown here is derived from an EMBL/GenBank/DDBJ whole genome shotgun (WGS) entry which is preliminary data.</text>
</comment>
<evidence type="ECO:0000313" key="4">
    <source>
        <dbReference type="Proteomes" id="UP001313282"/>
    </source>
</evidence>
<sequence length="287" mass="33043">MPTTLAALPTELHEQILHHLPWHDHFLAASVLPIWSSLLRTTPFRQKRHYDDLRNLWHFTPSDCLSNLIFNRTAPKRRDLKDLASKLHLHALLDRGALEISMERNCAPKVVMNIPNVEQIWPDNPPPQKNGREWKKEEGVSSGEDTSSLHSNFSSSDGHELSVTSYNITSSPLLLSDTVVYTIGPHKDYPVFDDNFAPRPHNSEIFENTTVRFLVPLDYPLLLGNEKPQSLMGMVEDIVSYMNVCFEAEKHAEWMRAVFSGFGEDHHTDEVYFEIRYGMQEFVHVTR</sequence>
<accession>A0AAN8MQU0</accession>
<feature type="region of interest" description="Disordered" evidence="1">
    <location>
        <begin position="118"/>
        <end position="156"/>
    </location>
</feature>
<dbReference type="PROSITE" id="PS50181">
    <property type="entry name" value="FBOX"/>
    <property type="match status" value="1"/>
</dbReference>
<gene>
    <name evidence="3" type="ORF">TWF718_008734</name>
</gene>
<dbReference type="SUPFAM" id="SSF81383">
    <property type="entry name" value="F-box domain"/>
    <property type="match status" value="1"/>
</dbReference>
<evidence type="ECO:0000313" key="3">
    <source>
        <dbReference type="EMBL" id="KAK6339313.1"/>
    </source>
</evidence>
<feature type="compositionally biased region" description="Polar residues" evidence="1">
    <location>
        <begin position="143"/>
        <end position="156"/>
    </location>
</feature>
<proteinExistence type="predicted"/>
<evidence type="ECO:0000256" key="1">
    <source>
        <dbReference type="SAM" id="MobiDB-lite"/>
    </source>
</evidence>